<evidence type="ECO:0000313" key="1">
    <source>
        <dbReference type="EMBL" id="KAA8587247.1"/>
    </source>
</evidence>
<sequence length="172" mass="18932">MWEAPPSWWIKCKGVRSTGLNKDTMSLFVLLSFEPRVAAPTVSQFKCKTKAMFVHLCLGDTAPPAVSRLQSQQVSCVVTAPNPAGFAIRERGSRCHGNLRLLVESGRDISLPNTSRYSGGKLYAVSGWTKRKNSSLSTWRLQIDFIVGSLDTICGDRRYTKAFAGDDSIVDS</sequence>
<dbReference type="EMBL" id="VOFY01000012">
    <property type="protein sequence ID" value="KAA8587838.1"/>
    <property type="molecule type" value="Genomic_DNA"/>
</dbReference>
<accession>A0A5J5CZY1</accession>
<dbReference type="Proteomes" id="UP000327493">
    <property type="component" value="Chromosome 12"/>
</dbReference>
<evidence type="ECO:0000313" key="3">
    <source>
        <dbReference type="Proteomes" id="UP000327493"/>
    </source>
</evidence>
<reference evidence="1 3" key="1">
    <citation type="submission" date="2019-08" db="EMBL/GenBank/DDBJ databases">
        <title>A chromosome-level genome assembly, high-density linkage maps, and genome scans reveal the genomic architecture of hybrid incompatibilities underlying speciation via character displacement in darters (Percidae: Etheostominae).</title>
        <authorList>
            <person name="Moran R.L."/>
            <person name="Catchen J.M."/>
            <person name="Fuller R.C."/>
        </authorList>
    </citation>
    <scope>NUCLEOTIDE SEQUENCE [LARGE SCALE GENOMIC DNA]</scope>
    <source>
        <strain evidence="1">EspeVRDwgs_2016</strain>
        <tissue evidence="1">Muscle</tissue>
    </source>
</reference>
<comment type="caution">
    <text evidence="1">The sequence shown here is derived from an EMBL/GenBank/DDBJ whole genome shotgun (WGS) entry which is preliminary data.</text>
</comment>
<dbReference type="AlphaFoldDB" id="A0A5J5CZY1"/>
<protein>
    <submittedName>
        <fullName evidence="1">Uncharacterized protein</fullName>
    </submittedName>
</protein>
<organism evidence="1 3">
    <name type="scientific">Etheostoma spectabile</name>
    <name type="common">orangethroat darter</name>
    <dbReference type="NCBI Taxonomy" id="54343"/>
    <lineage>
        <taxon>Eukaryota</taxon>
        <taxon>Metazoa</taxon>
        <taxon>Chordata</taxon>
        <taxon>Craniata</taxon>
        <taxon>Vertebrata</taxon>
        <taxon>Euteleostomi</taxon>
        <taxon>Actinopterygii</taxon>
        <taxon>Neopterygii</taxon>
        <taxon>Teleostei</taxon>
        <taxon>Neoteleostei</taxon>
        <taxon>Acanthomorphata</taxon>
        <taxon>Eupercaria</taxon>
        <taxon>Perciformes</taxon>
        <taxon>Percoidei</taxon>
        <taxon>Percidae</taxon>
        <taxon>Etheostomatinae</taxon>
        <taxon>Etheostoma</taxon>
    </lineage>
</organism>
<proteinExistence type="predicted"/>
<evidence type="ECO:0000313" key="2">
    <source>
        <dbReference type="EMBL" id="KAA8587838.1"/>
    </source>
</evidence>
<dbReference type="EMBL" id="VOFY01000012">
    <property type="protein sequence ID" value="KAA8587247.1"/>
    <property type="molecule type" value="Genomic_DNA"/>
</dbReference>
<gene>
    <name evidence="1" type="ORF">FQN60_016109</name>
    <name evidence="2" type="ORF">FQN60_016700</name>
</gene>
<keyword evidence="3" id="KW-1185">Reference proteome</keyword>
<name>A0A5J5CZY1_9PERO</name>